<evidence type="ECO:0000313" key="4">
    <source>
        <dbReference type="Proteomes" id="UP001275084"/>
    </source>
</evidence>
<feature type="compositionally biased region" description="Low complexity" evidence="1">
    <location>
        <begin position="349"/>
        <end position="362"/>
    </location>
</feature>
<dbReference type="GO" id="GO:0006629">
    <property type="term" value="P:lipid metabolic process"/>
    <property type="evidence" value="ECO:0007669"/>
    <property type="project" value="InterPro"/>
</dbReference>
<organism evidence="3 4">
    <name type="scientific">Lasiosphaeria hispida</name>
    <dbReference type="NCBI Taxonomy" id="260671"/>
    <lineage>
        <taxon>Eukaryota</taxon>
        <taxon>Fungi</taxon>
        <taxon>Dikarya</taxon>
        <taxon>Ascomycota</taxon>
        <taxon>Pezizomycotina</taxon>
        <taxon>Sordariomycetes</taxon>
        <taxon>Sordariomycetidae</taxon>
        <taxon>Sordariales</taxon>
        <taxon>Lasiosphaeriaceae</taxon>
        <taxon>Lasiosphaeria</taxon>
    </lineage>
</organism>
<accession>A0AAJ0MFS7</accession>
<protein>
    <submittedName>
        <fullName evidence="3">PLC-like phosphodiesterase</fullName>
    </submittedName>
</protein>
<feature type="region of interest" description="Disordered" evidence="1">
    <location>
        <begin position="338"/>
        <end position="394"/>
    </location>
</feature>
<sequence length="394" mass="40787">MVPSLFWAATTLLGLAPVVQSTPQGFGLTTSTNTQQQPATSTAATTIVAGASAAAACNNSPLLCSRAYNNVTHMGAHDSAFLRDASTGNSIAGNQFFNATVALSAGIRLLQAQVHDVNNTLRLCHTDCSLLDAGPLADWLAKIKYWMDQNPNEVVTLLLVNSDSKPASTLGASFDSSGISTYGYTPSSTTATTVWPTLQNLISSNKRLVTFIAPLGTASPSHPFLLDEFTYVFETPYDVRSLSNFTCTLDRPSSAGTAASGLAAGMLPLMNHFAYTEITSSITVPNAGDIDTTNAPSTVTTGALGAHANSCNAAWGTKPVFVLVDFYDKGPAVDTADRLNGIVPTGRKSSAGGSATSGSGSARDGGMGARENQPYAGELQRPTGKGGMARDISG</sequence>
<evidence type="ECO:0000256" key="1">
    <source>
        <dbReference type="SAM" id="MobiDB-lite"/>
    </source>
</evidence>
<reference evidence="3" key="1">
    <citation type="journal article" date="2023" name="Mol. Phylogenet. Evol.">
        <title>Genome-scale phylogeny and comparative genomics of the fungal order Sordariales.</title>
        <authorList>
            <person name="Hensen N."/>
            <person name="Bonometti L."/>
            <person name="Westerberg I."/>
            <person name="Brannstrom I.O."/>
            <person name="Guillou S."/>
            <person name="Cros-Aarteil S."/>
            <person name="Calhoun S."/>
            <person name="Haridas S."/>
            <person name="Kuo A."/>
            <person name="Mondo S."/>
            <person name="Pangilinan J."/>
            <person name="Riley R."/>
            <person name="LaButti K."/>
            <person name="Andreopoulos B."/>
            <person name="Lipzen A."/>
            <person name="Chen C."/>
            <person name="Yan M."/>
            <person name="Daum C."/>
            <person name="Ng V."/>
            <person name="Clum A."/>
            <person name="Steindorff A."/>
            <person name="Ohm R.A."/>
            <person name="Martin F."/>
            <person name="Silar P."/>
            <person name="Natvig D.O."/>
            <person name="Lalanne C."/>
            <person name="Gautier V."/>
            <person name="Ament-Velasquez S.L."/>
            <person name="Kruys A."/>
            <person name="Hutchinson M.I."/>
            <person name="Powell A.J."/>
            <person name="Barry K."/>
            <person name="Miller A.N."/>
            <person name="Grigoriev I.V."/>
            <person name="Debuchy R."/>
            <person name="Gladieux P."/>
            <person name="Hiltunen Thoren M."/>
            <person name="Johannesson H."/>
        </authorList>
    </citation>
    <scope>NUCLEOTIDE SEQUENCE</scope>
    <source>
        <strain evidence="3">CBS 955.72</strain>
    </source>
</reference>
<feature type="chain" id="PRO_5042555306" evidence="2">
    <location>
        <begin position="22"/>
        <end position="394"/>
    </location>
</feature>
<keyword evidence="4" id="KW-1185">Reference proteome</keyword>
<comment type="caution">
    <text evidence="3">The sequence shown here is derived from an EMBL/GenBank/DDBJ whole genome shotgun (WGS) entry which is preliminary data.</text>
</comment>
<dbReference type="EMBL" id="JAUIQD010000003">
    <property type="protein sequence ID" value="KAK3357055.1"/>
    <property type="molecule type" value="Genomic_DNA"/>
</dbReference>
<dbReference type="InterPro" id="IPR017946">
    <property type="entry name" value="PLC-like_Pdiesterase_TIM-brl"/>
</dbReference>
<dbReference type="PANTHER" id="PTHR13593">
    <property type="match status" value="1"/>
</dbReference>
<reference evidence="3" key="2">
    <citation type="submission" date="2023-06" db="EMBL/GenBank/DDBJ databases">
        <authorList>
            <consortium name="Lawrence Berkeley National Laboratory"/>
            <person name="Haridas S."/>
            <person name="Hensen N."/>
            <person name="Bonometti L."/>
            <person name="Westerberg I."/>
            <person name="Brannstrom I.O."/>
            <person name="Guillou S."/>
            <person name="Cros-Aarteil S."/>
            <person name="Calhoun S."/>
            <person name="Kuo A."/>
            <person name="Mondo S."/>
            <person name="Pangilinan J."/>
            <person name="Riley R."/>
            <person name="Labutti K."/>
            <person name="Andreopoulos B."/>
            <person name="Lipzen A."/>
            <person name="Chen C."/>
            <person name="Yanf M."/>
            <person name="Daum C."/>
            <person name="Ng V."/>
            <person name="Clum A."/>
            <person name="Steindorff A."/>
            <person name="Ohm R."/>
            <person name="Martin F."/>
            <person name="Silar P."/>
            <person name="Natvig D."/>
            <person name="Lalanne C."/>
            <person name="Gautier V."/>
            <person name="Ament-Velasquez S.L."/>
            <person name="Kruys A."/>
            <person name="Hutchinson M.I."/>
            <person name="Powell A.J."/>
            <person name="Barry K."/>
            <person name="Miller A.N."/>
            <person name="Grigoriev I.V."/>
            <person name="Debuchy R."/>
            <person name="Gladieux P."/>
            <person name="Thoren M.H."/>
            <person name="Johannesson H."/>
        </authorList>
    </citation>
    <scope>NUCLEOTIDE SEQUENCE</scope>
    <source>
        <strain evidence="3">CBS 955.72</strain>
    </source>
</reference>
<dbReference type="PANTHER" id="PTHR13593:SF80">
    <property type="entry name" value="PLC-LIKE PHOSPHODIESTERASE"/>
    <property type="match status" value="1"/>
</dbReference>
<feature type="signal peptide" evidence="2">
    <location>
        <begin position="1"/>
        <end position="21"/>
    </location>
</feature>
<dbReference type="AlphaFoldDB" id="A0AAJ0MFS7"/>
<dbReference type="Proteomes" id="UP001275084">
    <property type="component" value="Unassembled WGS sequence"/>
</dbReference>
<dbReference type="GO" id="GO:0008081">
    <property type="term" value="F:phosphoric diester hydrolase activity"/>
    <property type="evidence" value="ECO:0007669"/>
    <property type="project" value="InterPro"/>
</dbReference>
<dbReference type="InterPro" id="IPR051057">
    <property type="entry name" value="PI-PLC_domain"/>
</dbReference>
<gene>
    <name evidence="3" type="ORF">B0T25DRAFT_566374</name>
</gene>
<dbReference type="Gene3D" id="3.20.20.190">
    <property type="entry name" value="Phosphatidylinositol (PI) phosphodiesterase"/>
    <property type="match status" value="1"/>
</dbReference>
<keyword evidence="2" id="KW-0732">Signal</keyword>
<evidence type="ECO:0000313" key="3">
    <source>
        <dbReference type="EMBL" id="KAK3357055.1"/>
    </source>
</evidence>
<dbReference type="Pfam" id="PF26146">
    <property type="entry name" value="PI-PLC_X"/>
    <property type="match status" value="1"/>
</dbReference>
<evidence type="ECO:0000256" key="2">
    <source>
        <dbReference type="SAM" id="SignalP"/>
    </source>
</evidence>
<proteinExistence type="predicted"/>
<dbReference type="SUPFAM" id="SSF51695">
    <property type="entry name" value="PLC-like phosphodiesterases"/>
    <property type="match status" value="1"/>
</dbReference>
<name>A0AAJ0MFS7_9PEZI</name>